<dbReference type="PANTHER" id="PTHR22198:SF1">
    <property type="entry name" value="FERM DOMAIN-CONTAINING PROTEIN"/>
    <property type="match status" value="1"/>
</dbReference>
<evidence type="ECO:0000313" key="4">
    <source>
        <dbReference type="WBParaSite" id="PSAMB.scaffold4994size12938.g25673.t1"/>
    </source>
</evidence>
<evidence type="ECO:0000256" key="1">
    <source>
        <dbReference type="SAM" id="MobiDB-lite"/>
    </source>
</evidence>
<dbReference type="InterPro" id="IPR055577">
    <property type="entry name" value="DUF7153"/>
</dbReference>
<dbReference type="PANTHER" id="PTHR22198">
    <property type="entry name" value="FERM DOMAIN-CONTAINING PROTEIN"/>
    <property type="match status" value="1"/>
</dbReference>
<dbReference type="Pfam" id="PF23672">
    <property type="entry name" value="DUF7153"/>
    <property type="match status" value="1"/>
</dbReference>
<feature type="domain" description="DUF7153" evidence="2">
    <location>
        <begin position="17"/>
        <end position="159"/>
    </location>
</feature>
<evidence type="ECO:0000313" key="3">
    <source>
        <dbReference type="Proteomes" id="UP000887566"/>
    </source>
</evidence>
<keyword evidence="3" id="KW-1185">Reference proteome</keyword>
<dbReference type="WBParaSite" id="PSAMB.scaffold4994size12938.g25673.t1">
    <property type="protein sequence ID" value="PSAMB.scaffold4994size12938.g25673.t1"/>
    <property type="gene ID" value="PSAMB.scaffold4994size12938.g25673"/>
</dbReference>
<sequence length="233" mass="26695">MLALRPQTSIAAATDLGSKEHFGAFEEVYSIIKTTSTFETRLPAHRHTGYIVIGFKLLEDQNDKNLEQSWLQWTGAREIYKHAPRNWNLRRITFHRCHRPPRSGRSTPSTSASVPGDSFAYVLMCEFGNILHPANTVQAFDVCERLRVRNCGHVALYQVQWTYGRIVPAAGRPALLSAEGGMSRGFSHDLETTETSPRRRHSPLRHRDRSLGYSGIEESMRYDSYHHLHRDDY</sequence>
<organism evidence="3 4">
    <name type="scientific">Plectus sambesii</name>
    <dbReference type="NCBI Taxonomy" id="2011161"/>
    <lineage>
        <taxon>Eukaryota</taxon>
        <taxon>Metazoa</taxon>
        <taxon>Ecdysozoa</taxon>
        <taxon>Nematoda</taxon>
        <taxon>Chromadorea</taxon>
        <taxon>Plectida</taxon>
        <taxon>Plectina</taxon>
        <taxon>Plectoidea</taxon>
        <taxon>Plectidae</taxon>
        <taxon>Plectus</taxon>
    </lineage>
</organism>
<evidence type="ECO:0000259" key="2">
    <source>
        <dbReference type="Pfam" id="PF23672"/>
    </source>
</evidence>
<accession>A0A914WRK7</accession>
<feature type="region of interest" description="Disordered" evidence="1">
    <location>
        <begin position="186"/>
        <end position="209"/>
    </location>
</feature>
<feature type="compositionally biased region" description="Basic residues" evidence="1">
    <location>
        <begin position="198"/>
        <end position="208"/>
    </location>
</feature>
<proteinExistence type="predicted"/>
<protein>
    <recommendedName>
        <fullName evidence="2">DUF7153 domain-containing protein</fullName>
    </recommendedName>
</protein>
<dbReference type="Proteomes" id="UP000887566">
    <property type="component" value="Unplaced"/>
</dbReference>
<dbReference type="AlphaFoldDB" id="A0A914WRK7"/>
<name>A0A914WRK7_9BILA</name>
<reference evidence="4" key="1">
    <citation type="submission" date="2022-11" db="UniProtKB">
        <authorList>
            <consortium name="WormBaseParasite"/>
        </authorList>
    </citation>
    <scope>IDENTIFICATION</scope>
</reference>